<feature type="region of interest" description="Disordered" evidence="6">
    <location>
        <begin position="452"/>
        <end position="478"/>
    </location>
</feature>
<dbReference type="NCBIfam" id="TIGR01213">
    <property type="entry name" value="pseudo_Pus10arc"/>
    <property type="match status" value="1"/>
</dbReference>
<evidence type="ECO:0000256" key="5">
    <source>
        <dbReference type="HAMAP-Rule" id="MF_01893"/>
    </source>
</evidence>
<dbReference type="KEGG" id="pfm:Pyrfu_0166"/>
<dbReference type="Pfam" id="PF22023">
    <property type="entry name" value="Pus10_THUMP_arc"/>
    <property type="match status" value="1"/>
</dbReference>
<dbReference type="InterPro" id="IPR004114">
    <property type="entry name" value="THUMP_dom"/>
</dbReference>
<comment type="function">
    <text evidence="5">Responsible for synthesis of pseudouridine from uracil-54 and uracil-55 in the psi GC loop of transfer RNAs.</text>
</comment>
<dbReference type="InParanoid" id="G0EEJ7"/>
<dbReference type="GO" id="GO:0031119">
    <property type="term" value="P:tRNA pseudouridine synthesis"/>
    <property type="evidence" value="ECO:0007669"/>
    <property type="project" value="UniProtKB-UniRule"/>
</dbReference>
<dbReference type="InterPro" id="IPR055174">
    <property type="entry name" value="Pus10_THUMP_arc"/>
</dbReference>
<keyword evidence="9" id="KW-1185">Reference proteome</keyword>
<comment type="similarity">
    <text evidence="1 5">Belongs to the pseudouridine synthase Pus10 family.</text>
</comment>
<dbReference type="InterPro" id="IPR020103">
    <property type="entry name" value="PsdUridine_synth_cat_dom_sf"/>
</dbReference>
<sequence length="478" mass="53754">MEGMEERVAHVASDIIVKSLQVLLEYPLCDRCLGRMFALLGKGWSNKQRGEAIKMIIIMVLHRLAREGDEEASKLLERLSASLYNTAPRLYEELGVERTEIVCPLCGGVFDKVVNEVVERAARLLREVEAESFVVGARLAEEVRGVEDSIVANYGLVHAESIAAELKREVGKRLRDLGFSVDFSNPDVTLLVEYPSGRIEATINPILILGFYKKTARRVSQSSWITSFGVKRYPFSVQDAYTPLLELYKGSEIVIHAAGREDVDVRMLGSGRPIVVEVKEPRRRRVKIEDAERSVNDEWVGLFKTVLIERVTRSFMRSVVKGVEGEERHAKIYRALVYVPDGVSHEDIEKLVEFFKGRLVRQRTPRRVRHRRADIIRERKVYEVSAYKISDNLFIAFIRAEGGLYIKELVSGEDTWPGFPDALGKQAHCVELDVVKVETKLRVKEGLVSGAARGGVSNGKATQGLSPSHKEASTQTHP</sequence>
<dbReference type="InterPro" id="IPR039894">
    <property type="entry name" value="Pus10-like"/>
</dbReference>
<dbReference type="OrthoDB" id="10348at2157"/>
<dbReference type="GO" id="GO:0000049">
    <property type="term" value="F:tRNA binding"/>
    <property type="evidence" value="ECO:0007669"/>
    <property type="project" value="InterPro"/>
</dbReference>
<accession>G0EEJ7</accession>
<dbReference type="AlphaFoldDB" id="G0EEJ7"/>
<comment type="catalytic activity">
    <reaction evidence="5">
        <text>uridine(55) in tRNA = pseudouridine(55) in tRNA</text>
        <dbReference type="Rhea" id="RHEA:42532"/>
        <dbReference type="Rhea" id="RHEA-COMP:10101"/>
        <dbReference type="Rhea" id="RHEA-COMP:10102"/>
        <dbReference type="ChEBI" id="CHEBI:65314"/>
        <dbReference type="ChEBI" id="CHEBI:65315"/>
        <dbReference type="EC" id="5.4.99.25"/>
    </reaction>
</comment>
<dbReference type="HAMAP" id="MF_01893">
    <property type="entry name" value="Pus10_arch"/>
    <property type="match status" value="1"/>
</dbReference>
<dbReference type="InterPro" id="IPR048741">
    <property type="entry name" value="Pus10-like_C"/>
</dbReference>
<evidence type="ECO:0000313" key="8">
    <source>
        <dbReference type="EMBL" id="AEM38038.1"/>
    </source>
</evidence>
<dbReference type="PANTHER" id="PTHR21568">
    <property type="entry name" value="TRNA PSEUDOURIDINE SYNTHASE PUS10"/>
    <property type="match status" value="1"/>
</dbReference>
<evidence type="ECO:0000256" key="2">
    <source>
        <dbReference type="ARBA" id="ARBA00022694"/>
    </source>
</evidence>
<evidence type="ECO:0000256" key="3">
    <source>
        <dbReference type="ARBA" id="ARBA00022884"/>
    </source>
</evidence>
<dbReference type="STRING" id="694429.Pyrfu_0166"/>
<keyword evidence="2 5" id="KW-0819">tRNA processing</keyword>
<proteinExistence type="inferred from homology"/>
<name>G0EEJ7_PYRF1</name>
<evidence type="ECO:0000259" key="7">
    <source>
        <dbReference type="PROSITE" id="PS51165"/>
    </source>
</evidence>
<feature type="domain" description="THUMP" evidence="7">
    <location>
        <begin position="89"/>
        <end position="205"/>
    </location>
</feature>
<dbReference type="EMBL" id="CP002838">
    <property type="protein sequence ID" value="AEM38038.1"/>
    <property type="molecule type" value="Genomic_DNA"/>
</dbReference>
<dbReference type="EC" id="5.4.99.25" evidence="5"/>
<dbReference type="Gene3D" id="3.30.70.3190">
    <property type="match status" value="1"/>
</dbReference>
<dbReference type="Gene3D" id="3.30.70.2510">
    <property type="match status" value="1"/>
</dbReference>
<feature type="binding site" evidence="5">
    <location>
        <position position="405"/>
    </location>
    <ligand>
        <name>substrate</name>
    </ligand>
</feature>
<keyword evidence="3 5" id="KW-0694">RNA-binding</keyword>
<keyword evidence="4 5" id="KW-0413">Isomerase</keyword>
<comment type="catalytic activity">
    <reaction evidence="5">
        <text>uridine(54) in tRNA = pseudouridine(54) in tRNA</text>
        <dbReference type="Rhea" id="RHEA:57876"/>
        <dbReference type="Rhea" id="RHEA-COMP:10193"/>
        <dbReference type="Rhea" id="RHEA-COMP:14141"/>
        <dbReference type="ChEBI" id="CHEBI:65314"/>
        <dbReference type="ChEBI" id="CHEBI:65315"/>
    </reaction>
</comment>
<dbReference type="PANTHER" id="PTHR21568:SF0">
    <property type="entry name" value="TRNA PSEUDOURIDINE SYNTHASE PUS10"/>
    <property type="match status" value="1"/>
</dbReference>
<organism evidence="8 9">
    <name type="scientific">Pyrolobus fumarii (strain DSM 11204 / 1A)</name>
    <dbReference type="NCBI Taxonomy" id="694429"/>
    <lineage>
        <taxon>Archaea</taxon>
        <taxon>Thermoproteota</taxon>
        <taxon>Thermoprotei</taxon>
        <taxon>Desulfurococcales</taxon>
        <taxon>Pyrodictiaceae</taxon>
        <taxon>Pyrolobus</taxon>
    </lineage>
</organism>
<dbReference type="eggNOG" id="arCOG01015">
    <property type="taxonomic scope" value="Archaea"/>
</dbReference>
<evidence type="ECO:0000313" key="9">
    <source>
        <dbReference type="Proteomes" id="UP000001037"/>
    </source>
</evidence>
<dbReference type="GO" id="GO:0160148">
    <property type="term" value="F:tRNA pseudouridine(55) synthase activity"/>
    <property type="evidence" value="ECO:0007669"/>
    <property type="project" value="UniProtKB-EC"/>
</dbReference>
<dbReference type="RefSeq" id="WP_014025715.1">
    <property type="nucleotide sequence ID" value="NC_015931.1"/>
</dbReference>
<feature type="binding site" evidence="5">
    <location>
        <position position="333"/>
    </location>
    <ligand>
        <name>substrate</name>
    </ligand>
</feature>
<protein>
    <recommendedName>
        <fullName evidence="5">tRNA pseudouridine synthase Pus10</fullName>
        <ecNumber evidence="5">5.4.99.25</ecNumber>
    </recommendedName>
    <alternativeName>
        <fullName evidence="5">tRNA pseudouridine 54/55 synthase</fullName>
        <shortName evidence="5">Psi54/55 synthase</shortName>
    </alternativeName>
</protein>
<evidence type="ECO:0000256" key="1">
    <source>
        <dbReference type="ARBA" id="ARBA00009652"/>
    </source>
</evidence>
<gene>
    <name evidence="5" type="primary">pus10</name>
    <name evidence="8" type="ordered locus">Pyrfu_0166</name>
</gene>
<feature type="active site" description="Nucleophile" evidence="5">
    <location>
        <position position="262"/>
    </location>
</feature>
<dbReference type="PROSITE" id="PS51165">
    <property type="entry name" value="THUMP"/>
    <property type="match status" value="1"/>
</dbReference>
<dbReference type="GeneID" id="11139803"/>
<evidence type="ECO:0000256" key="4">
    <source>
        <dbReference type="ARBA" id="ARBA00023235"/>
    </source>
</evidence>
<dbReference type="SUPFAM" id="SSF55120">
    <property type="entry name" value="Pseudouridine synthase"/>
    <property type="match status" value="1"/>
</dbReference>
<dbReference type="Proteomes" id="UP000001037">
    <property type="component" value="Chromosome"/>
</dbReference>
<dbReference type="HOGENOM" id="CLU_028780_2_0_2"/>
<reference evidence="8 9" key="1">
    <citation type="journal article" date="2011" name="Stand. Genomic Sci.">
        <title>Complete genome sequence of the hyperthermophilic chemolithoautotroph Pyrolobus fumarii type strain (1A).</title>
        <authorList>
            <person name="Anderson I."/>
            <person name="Goker M."/>
            <person name="Nolan M."/>
            <person name="Lucas S."/>
            <person name="Hammon N."/>
            <person name="Deshpande S."/>
            <person name="Cheng J.F."/>
            <person name="Tapia R."/>
            <person name="Han C."/>
            <person name="Goodwin L."/>
            <person name="Pitluck S."/>
            <person name="Huntemann M."/>
            <person name="Liolios K."/>
            <person name="Ivanova N."/>
            <person name="Pagani I."/>
            <person name="Mavromatis K."/>
            <person name="Ovchinikova G."/>
            <person name="Pati A."/>
            <person name="Chen A."/>
            <person name="Palaniappan K."/>
            <person name="Land M."/>
            <person name="Hauser L."/>
            <person name="Brambilla E.M."/>
            <person name="Huber H."/>
            <person name="Yasawong M."/>
            <person name="Rohde M."/>
            <person name="Spring S."/>
            <person name="Abt B."/>
            <person name="Sikorski J."/>
            <person name="Wirth R."/>
            <person name="Detter J.C."/>
            <person name="Woyke T."/>
            <person name="Bristow J."/>
            <person name="Eisen J.A."/>
            <person name="Markowitz V."/>
            <person name="Hugenholtz P."/>
            <person name="Kyrpides N.C."/>
            <person name="Klenk H.P."/>
            <person name="Lapidus A."/>
        </authorList>
    </citation>
    <scope>NUCLEOTIDE SEQUENCE [LARGE SCALE GENOMIC DNA]</scope>
    <source>
        <strain evidence="9">DSM 11204 / 1A</strain>
    </source>
</reference>
<evidence type="ECO:0000256" key="6">
    <source>
        <dbReference type="SAM" id="MobiDB-lite"/>
    </source>
</evidence>
<dbReference type="InterPro" id="IPR005912">
    <property type="entry name" value="Pus10"/>
</dbReference>
<dbReference type="Pfam" id="PF21238">
    <property type="entry name" value="Pus10_C"/>
    <property type="match status" value="1"/>
</dbReference>